<feature type="region of interest" description="Disordered" evidence="1">
    <location>
        <begin position="27"/>
        <end position="54"/>
    </location>
</feature>
<protein>
    <submittedName>
        <fullName evidence="4">EF-hand domain-containing protein</fullName>
    </submittedName>
</protein>
<feature type="domain" description="EF-hand" evidence="3">
    <location>
        <begin position="51"/>
        <end position="67"/>
    </location>
</feature>
<feature type="chain" id="PRO_5037613157" evidence="2">
    <location>
        <begin position="28"/>
        <end position="112"/>
    </location>
</feature>
<reference evidence="4" key="1">
    <citation type="journal article" date="2016" name="Int. J. Syst. Evol. Microbiol.">
        <title>Pseudoxanthomonas helianthi sp. nov., isolated from roots of Jerusalem artichoke (Helianthus tuberosus).</title>
        <authorList>
            <person name="Kittiwongwattana C."/>
            <person name="Thawai C."/>
        </authorList>
    </citation>
    <scope>NUCLEOTIDE SEQUENCE</scope>
    <source>
        <strain evidence="4">110414</strain>
    </source>
</reference>
<feature type="domain" description="EF-hand" evidence="3">
    <location>
        <begin position="80"/>
        <end position="95"/>
    </location>
</feature>
<keyword evidence="5" id="KW-1185">Reference proteome</keyword>
<organism evidence="4 5">
    <name type="scientific">Pseudoxanthomonas helianthi</name>
    <dbReference type="NCBI Taxonomy" id="1453541"/>
    <lineage>
        <taxon>Bacteria</taxon>
        <taxon>Pseudomonadati</taxon>
        <taxon>Pseudomonadota</taxon>
        <taxon>Gammaproteobacteria</taxon>
        <taxon>Lysobacterales</taxon>
        <taxon>Lysobacteraceae</taxon>
        <taxon>Pseudoxanthomonas</taxon>
    </lineage>
</organism>
<dbReference type="PROSITE" id="PS00018">
    <property type="entry name" value="EF_HAND_1"/>
    <property type="match status" value="1"/>
</dbReference>
<evidence type="ECO:0000313" key="5">
    <source>
        <dbReference type="Proteomes" id="UP000673447"/>
    </source>
</evidence>
<dbReference type="GO" id="GO:0005509">
    <property type="term" value="F:calcium ion binding"/>
    <property type="evidence" value="ECO:0007669"/>
    <property type="project" value="InterPro"/>
</dbReference>
<proteinExistence type="predicted"/>
<dbReference type="InterPro" id="IPR018247">
    <property type="entry name" value="EF_Hand_1_Ca_BS"/>
</dbReference>
<evidence type="ECO:0000256" key="1">
    <source>
        <dbReference type="SAM" id="MobiDB-lite"/>
    </source>
</evidence>
<dbReference type="RefSeq" id="WP_210535082.1">
    <property type="nucleotide sequence ID" value="NZ_JAGKTC010000001.1"/>
</dbReference>
<dbReference type="Proteomes" id="UP000673447">
    <property type="component" value="Unassembled WGS sequence"/>
</dbReference>
<reference evidence="4" key="2">
    <citation type="submission" date="2021-03" db="EMBL/GenBank/DDBJ databases">
        <authorList>
            <person name="Cao W."/>
        </authorList>
    </citation>
    <scope>NUCLEOTIDE SEQUENCE</scope>
    <source>
        <strain evidence="4">110414</strain>
    </source>
</reference>
<dbReference type="InterPro" id="IPR011992">
    <property type="entry name" value="EF-hand-dom_pair"/>
</dbReference>
<feature type="compositionally biased region" description="Basic and acidic residues" evidence="1">
    <location>
        <begin position="78"/>
        <end position="91"/>
    </location>
</feature>
<feature type="signal peptide" evidence="2">
    <location>
        <begin position="1"/>
        <end position="27"/>
    </location>
</feature>
<dbReference type="SUPFAM" id="SSF47473">
    <property type="entry name" value="EF-hand"/>
    <property type="match status" value="1"/>
</dbReference>
<dbReference type="Pfam" id="PF13202">
    <property type="entry name" value="EF-hand_5"/>
    <property type="match status" value="2"/>
</dbReference>
<accession>A0A941AUI7</accession>
<evidence type="ECO:0000313" key="4">
    <source>
        <dbReference type="EMBL" id="MBP3983223.1"/>
    </source>
</evidence>
<evidence type="ECO:0000259" key="3">
    <source>
        <dbReference type="Pfam" id="PF13202"/>
    </source>
</evidence>
<feature type="region of interest" description="Disordered" evidence="1">
    <location>
        <begin position="74"/>
        <end position="112"/>
    </location>
</feature>
<gene>
    <name evidence="4" type="ORF">J5837_02205</name>
</gene>
<dbReference type="CDD" id="cd00051">
    <property type="entry name" value="EFh"/>
    <property type="match status" value="1"/>
</dbReference>
<name>A0A941AUI7_9GAMM</name>
<keyword evidence="2" id="KW-0732">Signal</keyword>
<dbReference type="AlphaFoldDB" id="A0A941AUI7"/>
<dbReference type="EMBL" id="JAGKTC010000001">
    <property type="protein sequence ID" value="MBP3983223.1"/>
    <property type="molecule type" value="Genomic_DNA"/>
</dbReference>
<feature type="compositionally biased region" description="Polar residues" evidence="1">
    <location>
        <begin position="29"/>
        <end position="49"/>
    </location>
</feature>
<dbReference type="Gene3D" id="1.10.238.10">
    <property type="entry name" value="EF-hand"/>
    <property type="match status" value="1"/>
</dbReference>
<comment type="caution">
    <text evidence="4">The sequence shown here is derived from an EMBL/GenBank/DDBJ whole genome shotgun (WGS) entry which is preliminary data.</text>
</comment>
<sequence length="112" mass="11507">MRALTPFRRLTLALACGSLFAAGTALAQDAQQTSPPTGSDNASPQSQGASDFKKLDANADGYISKDEAVADAALTSDFTKRDVDGDGKLSESEFAANGSTPPPTDDAGKKKP</sequence>
<evidence type="ECO:0000256" key="2">
    <source>
        <dbReference type="SAM" id="SignalP"/>
    </source>
</evidence>
<dbReference type="InterPro" id="IPR002048">
    <property type="entry name" value="EF_hand_dom"/>
</dbReference>